<dbReference type="EMBL" id="SJPH01000010">
    <property type="protein sequence ID" value="TWT40807.1"/>
    <property type="molecule type" value="Genomic_DNA"/>
</dbReference>
<dbReference type="InterPro" id="IPR050463">
    <property type="entry name" value="Gfo/Idh/MocA_oxidrdct_glycsds"/>
</dbReference>
<dbReference type="InterPro" id="IPR006311">
    <property type="entry name" value="TAT_signal"/>
</dbReference>
<accession>A0A5C5VRK9</accession>
<dbReference type="Gene3D" id="3.40.50.720">
    <property type="entry name" value="NAD(P)-binding Rossmann-like Domain"/>
    <property type="match status" value="1"/>
</dbReference>
<dbReference type="Pfam" id="PF19051">
    <property type="entry name" value="GFO_IDH_MocA_C2"/>
    <property type="match status" value="1"/>
</dbReference>
<dbReference type="PROSITE" id="PS51318">
    <property type="entry name" value="TAT"/>
    <property type="match status" value="1"/>
</dbReference>
<dbReference type="Gene3D" id="3.30.360.10">
    <property type="entry name" value="Dihydrodipicolinate Reductase, domain 2"/>
    <property type="match status" value="1"/>
</dbReference>
<dbReference type="Proteomes" id="UP000318995">
    <property type="component" value="Unassembled WGS sequence"/>
</dbReference>
<gene>
    <name evidence="3" type="primary">ligC_2</name>
    <name evidence="3" type="ORF">Pla111_32250</name>
</gene>
<comment type="caution">
    <text evidence="3">The sequence shown here is derived from an EMBL/GenBank/DDBJ whole genome shotgun (WGS) entry which is preliminary data.</text>
</comment>
<dbReference type="GO" id="GO:0050606">
    <property type="term" value="F:4-carboxy-2-hydroxymuconate semialdehyde hemiacetal dehydrogenase activity"/>
    <property type="evidence" value="ECO:0007669"/>
    <property type="project" value="UniProtKB-EC"/>
</dbReference>
<sequence>MLDRRRFISTATSAAAVATLASTRLAWGDVINTRPRVAQIGVRGQGSSHLQALGDCVVAICDVDQEIGAERAAKHKERHGKSVDVLTDYRRLVERDDIDAVSIATPNHTHVQLAIAAMEAGKHVYLEKPVSHNVWEGRQLVAAARRHNRIVQCGTQSRSSEALQAAAKWVHGGALGAIQYAIGTCYKPRKSIGKLDTPLLIPSTIDYDLWCGPAAMVDLYRAQLHYDWHWDWNTGNGDMGNQGIHQMDIARWFLGEDRLPARTISIGGRLGYSDAANTPNTQVVYHDYAAAPLIFETRGLPRSKAAQKNWGDQMDRFRGSGVGVIVQCEEGHVLIPNYGEAIAYDRNGTQIQQWKHWGKHHDNWLAAIAVGDRGLLSGEIQEGHLSSALCHVGGVSHLVGEKLPAADIADRLKSYPLLSQSVERMFGHLRANDIDIDAEEMLTLGPWITIDPETERFVNNEAAQALWSRECRKGHEVPDYGV</sequence>
<evidence type="ECO:0000313" key="3">
    <source>
        <dbReference type="EMBL" id="TWT40807.1"/>
    </source>
</evidence>
<dbReference type="EC" id="1.1.1.312" evidence="3"/>
<dbReference type="OrthoDB" id="9788246at2"/>
<dbReference type="InterPro" id="IPR000683">
    <property type="entry name" value="Gfo/Idh/MocA-like_OxRdtase_N"/>
</dbReference>
<dbReference type="Pfam" id="PF01408">
    <property type="entry name" value="GFO_IDH_MocA"/>
    <property type="match status" value="1"/>
</dbReference>
<dbReference type="AlphaFoldDB" id="A0A5C5VRK9"/>
<evidence type="ECO:0000313" key="4">
    <source>
        <dbReference type="Proteomes" id="UP000318995"/>
    </source>
</evidence>
<dbReference type="SUPFAM" id="SSF51735">
    <property type="entry name" value="NAD(P)-binding Rossmann-fold domains"/>
    <property type="match status" value="1"/>
</dbReference>
<reference evidence="3 4" key="1">
    <citation type="submission" date="2019-02" db="EMBL/GenBank/DDBJ databases">
        <title>Deep-cultivation of Planctomycetes and their phenomic and genomic characterization uncovers novel biology.</title>
        <authorList>
            <person name="Wiegand S."/>
            <person name="Jogler M."/>
            <person name="Boedeker C."/>
            <person name="Pinto D."/>
            <person name="Vollmers J."/>
            <person name="Rivas-Marin E."/>
            <person name="Kohn T."/>
            <person name="Peeters S.H."/>
            <person name="Heuer A."/>
            <person name="Rast P."/>
            <person name="Oberbeckmann S."/>
            <person name="Bunk B."/>
            <person name="Jeske O."/>
            <person name="Meyerdierks A."/>
            <person name="Storesund J.E."/>
            <person name="Kallscheuer N."/>
            <person name="Luecker S."/>
            <person name="Lage O.M."/>
            <person name="Pohl T."/>
            <person name="Merkel B.J."/>
            <person name="Hornburger P."/>
            <person name="Mueller R.-W."/>
            <person name="Bruemmer F."/>
            <person name="Labrenz M."/>
            <person name="Spormann A.M."/>
            <person name="Op Den Camp H."/>
            <person name="Overmann J."/>
            <person name="Amann R."/>
            <person name="Jetten M.S.M."/>
            <person name="Mascher T."/>
            <person name="Medema M.H."/>
            <person name="Devos D.P."/>
            <person name="Kaster A.-K."/>
            <person name="Ovreas L."/>
            <person name="Rohde M."/>
            <person name="Galperin M.Y."/>
            <person name="Jogler C."/>
        </authorList>
    </citation>
    <scope>NUCLEOTIDE SEQUENCE [LARGE SCALE GENOMIC DNA]</scope>
    <source>
        <strain evidence="3 4">Pla111</strain>
    </source>
</reference>
<dbReference type="PANTHER" id="PTHR43818">
    <property type="entry name" value="BCDNA.GH03377"/>
    <property type="match status" value="1"/>
</dbReference>
<evidence type="ECO:0000259" key="2">
    <source>
        <dbReference type="Pfam" id="PF19051"/>
    </source>
</evidence>
<dbReference type="RefSeq" id="WP_146575416.1">
    <property type="nucleotide sequence ID" value="NZ_SJPH01000010.1"/>
</dbReference>
<dbReference type="PANTHER" id="PTHR43818:SF5">
    <property type="entry name" value="OXIDOREDUCTASE FAMILY PROTEIN"/>
    <property type="match status" value="1"/>
</dbReference>
<dbReference type="GO" id="GO:0000166">
    <property type="term" value="F:nucleotide binding"/>
    <property type="evidence" value="ECO:0007669"/>
    <property type="project" value="InterPro"/>
</dbReference>
<name>A0A5C5VRK9_9BACT</name>
<keyword evidence="3" id="KW-0560">Oxidoreductase</keyword>
<dbReference type="SUPFAM" id="SSF55347">
    <property type="entry name" value="Glyceraldehyde-3-phosphate dehydrogenase-like, C-terminal domain"/>
    <property type="match status" value="1"/>
</dbReference>
<evidence type="ECO:0000259" key="1">
    <source>
        <dbReference type="Pfam" id="PF01408"/>
    </source>
</evidence>
<dbReference type="InterPro" id="IPR043906">
    <property type="entry name" value="Gfo/Idh/MocA_OxRdtase_bact_C"/>
</dbReference>
<protein>
    <submittedName>
        <fullName evidence="3">4-carboxy-2-hydroxymuconate-6-semialdehyde dehydrogenase</fullName>
        <ecNumber evidence="3">1.1.1.312</ecNumber>
    </submittedName>
</protein>
<organism evidence="3 4">
    <name type="scientific">Botrimarina hoheduenensis</name>
    <dbReference type="NCBI Taxonomy" id="2528000"/>
    <lineage>
        <taxon>Bacteria</taxon>
        <taxon>Pseudomonadati</taxon>
        <taxon>Planctomycetota</taxon>
        <taxon>Planctomycetia</taxon>
        <taxon>Pirellulales</taxon>
        <taxon>Lacipirellulaceae</taxon>
        <taxon>Botrimarina</taxon>
    </lineage>
</organism>
<proteinExistence type="predicted"/>
<keyword evidence="4" id="KW-1185">Reference proteome</keyword>
<feature type="domain" description="Gfo/Idh/MocA-like oxidoreductase bacterial type C-terminal" evidence="2">
    <location>
        <begin position="198"/>
        <end position="279"/>
    </location>
</feature>
<feature type="domain" description="Gfo/Idh/MocA-like oxidoreductase N-terminal" evidence="1">
    <location>
        <begin position="37"/>
        <end position="154"/>
    </location>
</feature>
<dbReference type="InterPro" id="IPR036291">
    <property type="entry name" value="NAD(P)-bd_dom_sf"/>
</dbReference>